<comment type="caution">
    <text evidence="3">The sequence shown here is derived from an EMBL/GenBank/DDBJ whole genome shotgun (WGS) entry which is preliminary data.</text>
</comment>
<evidence type="ECO:0000259" key="2">
    <source>
        <dbReference type="Pfam" id="PF07589"/>
    </source>
</evidence>
<dbReference type="EMBL" id="BMYZ01000001">
    <property type="protein sequence ID" value="GGY72181.1"/>
    <property type="molecule type" value="Genomic_DNA"/>
</dbReference>
<dbReference type="NCBIfam" id="TIGR02595">
    <property type="entry name" value="PEP_CTERM"/>
    <property type="match status" value="1"/>
</dbReference>
<feature type="signal peptide" evidence="1">
    <location>
        <begin position="1"/>
        <end position="26"/>
    </location>
</feature>
<dbReference type="Pfam" id="PF07589">
    <property type="entry name" value="PEP-CTERM"/>
    <property type="match status" value="1"/>
</dbReference>
<proteinExistence type="predicted"/>
<dbReference type="RefSeq" id="WP_189417446.1">
    <property type="nucleotide sequence ID" value="NZ_BMYZ01000001.1"/>
</dbReference>
<keyword evidence="1" id="KW-0732">Signal</keyword>
<evidence type="ECO:0000256" key="1">
    <source>
        <dbReference type="SAM" id="SignalP"/>
    </source>
</evidence>
<feature type="domain" description="Ice-binding protein C-terminal" evidence="2">
    <location>
        <begin position="274"/>
        <end position="296"/>
    </location>
</feature>
<protein>
    <recommendedName>
        <fullName evidence="2">Ice-binding protein C-terminal domain-containing protein</fullName>
    </recommendedName>
</protein>
<organism evidence="3 4">
    <name type="scientific">Cellvibrio zantedeschiae</name>
    <dbReference type="NCBI Taxonomy" id="1237077"/>
    <lineage>
        <taxon>Bacteria</taxon>
        <taxon>Pseudomonadati</taxon>
        <taxon>Pseudomonadota</taxon>
        <taxon>Gammaproteobacteria</taxon>
        <taxon>Cellvibrionales</taxon>
        <taxon>Cellvibrionaceae</taxon>
        <taxon>Cellvibrio</taxon>
    </lineage>
</organism>
<accession>A0ABQ3B1X9</accession>
<feature type="chain" id="PRO_5045952157" description="Ice-binding protein C-terminal domain-containing protein" evidence="1">
    <location>
        <begin position="27"/>
        <end position="307"/>
    </location>
</feature>
<keyword evidence="4" id="KW-1185">Reference proteome</keyword>
<dbReference type="Proteomes" id="UP000619761">
    <property type="component" value="Unassembled WGS sequence"/>
</dbReference>
<sequence>MDNLIKFNASSLLAVLIISFATSANAGLLSFAATRDSSLPLDEYNNWNYTYTHIDTQTDGSIASSSILSGNAKAQSAYGVNRISVSNNAAVDDADLREHSIGGPFATAISIWSDTFTITGGTGSGKVSVSANVSGQFGMGYGAAGIYRLFKASPQDLQNLLAKPFEFLVDEPLLNKPWATPDYLLDLGQDVINLSVYDDPEEHLQPGSTFGKLLTTELDFNYDDPFTLVSILAGSANDFGSLSAFNSAHFGISGPENSIISTTSNSRYNQAAVQVPEPGSFILLTIGSLLLLMRRKSQKNFLRYKII</sequence>
<evidence type="ECO:0000313" key="4">
    <source>
        <dbReference type="Proteomes" id="UP000619761"/>
    </source>
</evidence>
<name>A0ABQ3B1X9_9GAMM</name>
<evidence type="ECO:0000313" key="3">
    <source>
        <dbReference type="EMBL" id="GGY72181.1"/>
    </source>
</evidence>
<dbReference type="InterPro" id="IPR013424">
    <property type="entry name" value="Ice-binding_C"/>
</dbReference>
<reference evidence="4" key="1">
    <citation type="journal article" date="2019" name="Int. J. Syst. Evol. Microbiol.">
        <title>The Global Catalogue of Microorganisms (GCM) 10K type strain sequencing project: providing services to taxonomists for standard genome sequencing and annotation.</title>
        <authorList>
            <consortium name="The Broad Institute Genomics Platform"/>
            <consortium name="The Broad Institute Genome Sequencing Center for Infectious Disease"/>
            <person name="Wu L."/>
            <person name="Ma J."/>
        </authorList>
    </citation>
    <scope>NUCLEOTIDE SEQUENCE [LARGE SCALE GENOMIC DNA]</scope>
    <source>
        <strain evidence="4">KCTC 32239</strain>
    </source>
</reference>
<gene>
    <name evidence="3" type="ORF">GCM10011613_16420</name>
</gene>